<feature type="domain" description="OmpR/PhoB-type" evidence="5">
    <location>
        <begin position="1"/>
        <end position="99"/>
    </location>
</feature>
<comment type="caution">
    <text evidence="6">The sequence shown here is derived from an EMBL/GenBank/DDBJ whole genome shotgun (WGS) entry which is preliminary data.</text>
</comment>
<keyword evidence="4" id="KW-1133">Transmembrane helix</keyword>
<protein>
    <submittedName>
        <fullName evidence="6">Transcriptional regulator</fullName>
    </submittedName>
</protein>
<dbReference type="SMART" id="SM00862">
    <property type="entry name" value="Trans_reg_C"/>
    <property type="match status" value="1"/>
</dbReference>
<evidence type="ECO:0000256" key="2">
    <source>
        <dbReference type="PROSITE-ProRule" id="PRU01091"/>
    </source>
</evidence>
<reference evidence="7" key="1">
    <citation type="submission" date="2016-07" db="EMBL/GenBank/DDBJ databases">
        <title>Nontailed viruses are major unrecognized killers of bacteria in the ocean.</title>
        <authorList>
            <person name="Kauffman K."/>
            <person name="Hussain F."/>
            <person name="Yang J."/>
            <person name="Arevalo P."/>
            <person name="Brown J."/>
            <person name="Cutler M."/>
            <person name="Kelly L."/>
            <person name="Polz M.F."/>
        </authorList>
    </citation>
    <scope>NUCLEOTIDE SEQUENCE [LARGE SCALE GENOMIC DNA]</scope>
    <source>
        <strain evidence="7">10N.286.55.C1</strain>
    </source>
</reference>
<keyword evidence="1 2" id="KW-0238">DNA-binding</keyword>
<feature type="region of interest" description="Disordered" evidence="3">
    <location>
        <begin position="106"/>
        <end position="131"/>
    </location>
</feature>
<evidence type="ECO:0000256" key="4">
    <source>
        <dbReference type="SAM" id="Phobius"/>
    </source>
</evidence>
<feature type="transmembrane region" description="Helical" evidence="4">
    <location>
        <begin position="147"/>
        <end position="166"/>
    </location>
</feature>
<dbReference type="InterPro" id="IPR001867">
    <property type="entry name" value="OmpR/PhoB-type_DNA-bd"/>
</dbReference>
<dbReference type="GO" id="GO:0000160">
    <property type="term" value="P:phosphorelay signal transduction system"/>
    <property type="evidence" value="ECO:0007669"/>
    <property type="project" value="InterPro"/>
</dbReference>
<dbReference type="Gene3D" id="1.10.10.10">
    <property type="entry name" value="Winged helix-like DNA-binding domain superfamily/Winged helix DNA-binding domain"/>
    <property type="match status" value="1"/>
</dbReference>
<dbReference type="EMBL" id="MCSI01000066">
    <property type="protein sequence ID" value="PME69948.1"/>
    <property type="molecule type" value="Genomic_DNA"/>
</dbReference>
<dbReference type="CDD" id="cd00383">
    <property type="entry name" value="trans_reg_C"/>
    <property type="match status" value="1"/>
</dbReference>
<evidence type="ECO:0000313" key="6">
    <source>
        <dbReference type="EMBL" id="PME69948.1"/>
    </source>
</evidence>
<name>A0A1B9QH58_9VIBR</name>
<evidence type="ECO:0000313" key="7">
    <source>
        <dbReference type="Proteomes" id="UP000235778"/>
    </source>
</evidence>
<dbReference type="AlphaFoldDB" id="A0A1B9QH58"/>
<dbReference type="InterPro" id="IPR016032">
    <property type="entry name" value="Sig_transdc_resp-reg_C-effctor"/>
</dbReference>
<gene>
    <name evidence="6" type="ORF">BCV30_22630</name>
</gene>
<dbReference type="GO" id="GO:0003677">
    <property type="term" value="F:DNA binding"/>
    <property type="evidence" value="ECO:0007669"/>
    <property type="project" value="UniProtKB-UniRule"/>
</dbReference>
<keyword evidence="4" id="KW-0812">Transmembrane</keyword>
<organism evidence="6 7">
    <name type="scientific">Vibrio lentus</name>
    <dbReference type="NCBI Taxonomy" id="136468"/>
    <lineage>
        <taxon>Bacteria</taxon>
        <taxon>Pseudomonadati</taxon>
        <taxon>Pseudomonadota</taxon>
        <taxon>Gammaproteobacteria</taxon>
        <taxon>Vibrionales</taxon>
        <taxon>Vibrionaceae</taxon>
        <taxon>Vibrio</taxon>
    </lineage>
</organism>
<accession>A0A1B9QH58</accession>
<dbReference type="InterPro" id="IPR036388">
    <property type="entry name" value="WH-like_DNA-bd_sf"/>
</dbReference>
<evidence type="ECO:0000256" key="3">
    <source>
        <dbReference type="SAM" id="MobiDB-lite"/>
    </source>
</evidence>
<feature type="DNA-binding region" description="OmpR/PhoB-type" evidence="2">
    <location>
        <begin position="1"/>
        <end position="99"/>
    </location>
</feature>
<proteinExistence type="predicted"/>
<dbReference type="PROSITE" id="PS51755">
    <property type="entry name" value="OMPR_PHOB"/>
    <property type="match status" value="1"/>
</dbReference>
<dbReference type="GO" id="GO:0006355">
    <property type="term" value="P:regulation of DNA-templated transcription"/>
    <property type="evidence" value="ECO:0007669"/>
    <property type="project" value="InterPro"/>
</dbReference>
<sequence>MYKVNDWLIHLDHPLVTDLLKNEEKRIGYHDHLVILMLCENAGKINTKEDLLKRAWPGKHVSEGSLTQSISAIRTLLEDNGKQQKYLKTVAKVGYKLETEAVSWLEDNDDKSDNQDNLLAGEPSGKTESFEESSEKKTRFIFGRNQIYIVLGCVFIAIAALFPLVITAKSPKFTNWLPLAKMFSSEALTVYCDNEEEAKLVAKGVKLLVSQEVQQGRLSRLILAHSQESLSIVILKPLAPPVNLVVLFESPQSTDDLVGMVKAELSRYVH</sequence>
<dbReference type="Proteomes" id="UP000235778">
    <property type="component" value="Unassembled WGS sequence"/>
</dbReference>
<dbReference type="SUPFAM" id="SSF46894">
    <property type="entry name" value="C-terminal effector domain of the bipartite response regulators"/>
    <property type="match status" value="1"/>
</dbReference>
<evidence type="ECO:0000256" key="1">
    <source>
        <dbReference type="ARBA" id="ARBA00023125"/>
    </source>
</evidence>
<evidence type="ECO:0000259" key="5">
    <source>
        <dbReference type="PROSITE" id="PS51755"/>
    </source>
</evidence>
<keyword evidence="4" id="KW-0472">Membrane</keyword>
<dbReference type="Pfam" id="PF00486">
    <property type="entry name" value="Trans_reg_C"/>
    <property type="match status" value="1"/>
</dbReference>
<dbReference type="RefSeq" id="WP_017105540.1">
    <property type="nucleotide sequence ID" value="NZ_MAKA01000062.1"/>
</dbReference>